<dbReference type="Pfam" id="PF04965">
    <property type="entry name" value="GPW_gp25"/>
    <property type="match status" value="1"/>
</dbReference>
<reference evidence="2" key="1">
    <citation type="submission" date="2021-03" db="EMBL/GenBank/DDBJ databases">
        <title>Characterization of a novel Integrative Conjugative Element in Glaesserella parasuis.</title>
        <authorList>
            <person name="Hu G."/>
            <person name="Sun H."/>
        </authorList>
    </citation>
    <scope>NUCLEOTIDE SEQUENCE</scope>
    <source>
        <strain evidence="2">GHP1807</strain>
    </source>
</reference>
<dbReference type="AlphaFoldDB" id="A0A1T0A4B3"/>
<dbReference type="EMBL" id="CP071491">
    <property type="protein sequence ID" value="QSX17944.1"/>
    <property type="molecule type" value="Genomic_DNA"/>
</dbReference>
<organism evidence="2 3">
    <name type="scientific">Glaesserella parasuis</name>
    <name type="common">Haemophilus parasuis</name>
    <dbReference type="NCBI Taxonomy" id="738"/>
    <lineage>
        <taxon>Bacteria</taxon>
        <taxon>Pseudomonadati</taxon>
        <taxon>Pseudomonadota</taxon>
        <taxon>Gammaproteobacteria</taxon>
        <taxon>Pasteurellales</taxon>
        <taxon>Pasteurellaceae</taxon>
        <taxon>Glaesserella</taxon>
    </lineage>
</organism>
<dbReference type="Gene3D" id="3.10.450.40">
    <property type="match status" value="1"/>
</dbReference>
<proteinExistence type="predicted"/>
<evidence type="ECO:0000259" key="1">
    <source>
        <dbReference type="Pfam" id="PF04965"/>
    </source>
</evidence>
<name>A0A1T0A4B3_GLAPU</name>
<protein>
    <submittedName>
        <fullName evidence="2">GPW/gp25 family protein</fullName>
    </submittedName>
</protein>
<gene>
    <name evidence="2" type="ORF">J1G54_05390</name>
</gene>
<dbReference type="Proteomes" id="UP000662736">
    <property type="component" value="Chromosome"/>
</dbReference>
<dbReference type="SUPFAM" id="SSF160719">
    <property type="entry name" value="gpW/gp25-like"/>
    <property type="match status" value="1"/>
</dbReference>
<evidence type="ECO:0000313" key="2">
    <source>
        <dbReference type="EMBL" id="QSX17944.1"/>
    </source>
</evidence>
<accession>A0A1T0A4B3</accession>
<dbReference type="RefSeq" id="WP_021110844.1">
    <property type="nucleotide sequence ID" value="NZ_CBCRUP010000036.1"/>
</dbReference>
<dbReference type="InterPro" id="IPR007048">
    <property type="entry name" value="IraD/Gp25-like"/>
</dbReference>
<feature type="domain" description="IraD/Gp25-like" evidence="1">
    <location>
        <begin position="11"/>
        <end position="102"/>
    </location>
</feature>
<evidence type="ECO:0000313" key="3">
    <source>
        <dbReference type="Proteomes" id="UP000662736"/>
    </source>
</evidence>
<sequence>MNRNTGLTISDESEHIKQSIADILLTAKGSRVMRRTYGSNLYQLIDRPISSALLLQISAACVMALKMWEPRIDVTAFKVEIADLNRPHSLTGTIDATVKSSNTKLTMTDLTLR</sequence>